<keyword evidence="1" id="KW-0812">Transmembrane</keyword>
<keyword evidence="3" id="KW-1185">Reference proteome</keyword>
<organism evidence="2 3">
    <name type="scientific">Novosphingobium anseongense</name>
    <dbReference type="NCBI Taxonomy" id="3133436"/>
    <lineage>
        <taxon>Bacteria</taxon>
        <taxon>Pseudomonadati</taxon>
        <taxon>Pseudomonadota</taxon>
        <taxon>Alphaproteobacteria</taxon>
        <taxon>Sphingomonadales</taxon>
        <taxon>Sphingomonadaceae</taxon>
        <taxon>Novosphingobium</taxon>
    </lineage>
</organism>
<feature type="transmembrane region" description="Helical" evidence="1">
    <location>
        <begin position="30"/>
        <end position="51"/>
    </location>
</feature>
<gene>
    <name evidence="2" type="ORF">WG901_19890</name>
</gene>
<evidence type="ECO:0000256" key="1">
    <source>
        <dbReference type="SAM" id="Phobius"/>
    </source>
</evidence>
<feature type="transmembrane region" description="Helical" evidence="1">
    <location>
        <begin position="5"/>
        <end position="24"/>
    </location>
</feature>
<evidence type="ECO:0000313" key="3">
    <source>
        <dbReference type="Proteomes" id="UP001361239"/>
    </source>
</evidence>
<comment type="caution">
    <text evidence="2">The sequence shown here is derived from an EMBL/GenBank/DDBJ whole genome shotgun (WGS) entry which is preliminary data.</text>
</comment>
<dbReference type="EMBL" id="JBBHJZ010000005">
    <property type="protein sequence ID" value="MEJ5978925.1"/>
    <property type="molecule type" value="Genomic_DNA"/>
</dbReference>
<dbReference type="RefSeq" id="WP_339588869.1">
    <property type="nucleotide sequence ID" value="NZ_JBBHJZ010000005.1"/>
</dbReference>
<accession>A0ABU8S0R9</accession>
<feature type="transmembrane region" description="Helical" evidence="1">
    <location>
        <begin position="63"/>
        <end position="85"/>
    </location>
</feature>
<evidence type="ECO:0000313" key="2">
    <source>
        <dbReference type="EMBL" id="MEJ5978925.1"/>
    </source>
</evidence>
<proteinExistence type="predicted"/>
<name>A0ABU8S0R9_9SPHN</name>
<protein>
    <submittedName>
        <fullName evidence="2">Uncharacterized protein</fullName>
    </submittedName>
</protein>
<reference evidence="2 3" key="1">
    <citation type="submission" date="2024-03" db="EMBL/GenBank/DDBJ databases">
        <authorList>
            <person name="Jo J.-H."/>
        </authorList>
    </citation>
    <scope>NUCLEOTIDE SEQUENCE [LARGE SCALE GENOMIC DNA]</scope>
    <source>
        <strain evidence="2 3">PS1R-30</strain>
    </source>
</reference>
<dbReference type="Proteomes" id="UP001361239">
    <property type="component" value="Unassembled WGS sequence"/>
</dbReference>
<keyword evidence="1" id="KW-0472">Membrane</keyword>
<keyword evidence="1" id="KW-1133">Transmembrane helix</keyword>
<sequence length="89" mass="9915">MTTWFILLGGLIVWTAHFFGLYALAEIAPAPWRVVVLTLACLVADLWLLHYVRHLPRDDAFSVWRRSVATGGALLSLLAVTWQALPALT</sequence>